<evidence type="ECO:0000313" key="3">
    <source>
        <dbReference type="Proteomes" id="UP000594015"/>
    </source>
</evidence>
<dbReference type="AlphaFoldDB" id="A0A1I7MD79"/>
<dbReference type="KEGG" id="barh:WN72_05785"/>
<dbReference type="KEGG" id="barh:WN72_13280"/>
<evidence type="ECO:0000313" key="2">
    <source>
        <dbReference type="EMBL" id="QOZ67177.1"/>
    </source>
</evidence>
<reference evidence="1 3" key="1">
    <citation type="submission" date="2018-06" db="EMBL/GenBank/DDBJ databases">
        <title>Comparative genomics of Bradyrhizobium nodulating Arachidis hypogaea.</title>
        <authorList>
            <person name="Li Y."/>
        </authorList>
    </citation>
    <scope>NUCLEOTIDE SEQUENCE [LARGE SCALE GENOMIC DNA]</scope>
    <source>
        <strain evidence="1 3">CCBAU 051107</strain>
    </source>
</reference>
<dbReference type="EMBL" id="CP030050">
    <property type="protein sequence ID" value="QOZ67177.1"/>
    <property type="molecule type" value="Genomic_DNA"/>
</dbReference>
<dbReference type="RefSeq" id="WP_092218033.1">
    <property type="nucleotide sequence ID" value="NZ_CP030050.1"/>
</dbReference>
<dbReference type="EMBL" id="CP030050">
    <property type="protein sequence ID" value="QOZ65963.1"/>
    <property type="molecule type" value="Genomic_DNA"/>
</dbReference>
<evidence type="ECO:0000313" key="1">
    <source>
        <dbReference type="EMBL" id="QOZ65963.1"/>
    </source>
</evidence>
<proteinExistence type="predicted"/>
<gene>
    <name evidence="1" type="ORF">WN72_05785</name>
    <name evidence="2" type="ORF">WN72_13280</name>
</gene>
<sequence length="69" mass="7653">MMLSDRVKSNMEFVLEETCRELPHGGDHESRRLIAEQLLQAAEAGQGSLGELRAVALQAFVNATKITRQ</sequence>
<protein>
    <submittedName>
        <fullName evidence="1">Uncharacterized protein</fullName>
    </submittedName>
</protein>
<dbReference type="OrthoDB" id="8254079at2"/>
<dbReference type="Proteomes" id="UP000594015">
    <property type="component" value="Chromosome"/>
</dbReference>
<name>A0A1I7MD79_9BRAD</name>
<accession>A0A1I7MD79</accession>
<organism evidence="1 3">
    <name type="scientific">Bradyrhizobium arachidis</name>
    <dbReference type="NCBI Taxonomy" id="858423"/>
    <lineage>
        <taxon>Bacteria</taxon>
        <taxon>Pseudomonadati</taxon>
        <taxon>Pseudomonadota</taxon>
        <taxon>Alphaproteobacteria</taxon>
        <taxon>Hyphomicrobiales</taxon>
        <taxon>Nitrobacteraceae</taxon>
        <taxon>Bradyrhizobium</taxon>
    </lineage>
</organism>